<feature type="region of interest" description="Disordered" evidence="1">
    <location>
        <begin position="44"/>
        <end position="222"/>
    </location>
</feature>
<proteinExistence type="predicted"/>
<keyword evidence="4" id="KW-1185">Reference proteome</keyword>
<name>A0AAW0D622_9AGAR</name>
<evidence type="ECO:0000313" key="3">
    <source>
        <dbReference type="EMBL" id="KAK7046503.1"/>
    </source>
</evidence>
<feature type="signal peptide" evidence="2">
    <location>
        <begin position="1"/>
        <end position="27"/>
    </location>
</feature>
<gene>
    <name evidence="3" type="ORF">R3P38DRAFT_2765320</name>
</gene>
<feature type="compositionally biased region" description="Low complexity" evidence="1">
    <location>
        <begin position="153"/>
        <end position="166"/>
    </location>
</feature>
<feature type="compositionally biased region" description="Basic and acidic residues" evidence="1">
    <location>
        <begin position="79"/>
        <end position="96"/>
    </location>
</feature>
<sequence>MLFCLRLRWIIWGILFAFLLQMSPTRPSSSSLRVHANSQIRQARTLANAPPYRSPQRCSPDKDAGARPLRPVLGTRPNGDPESHRAANRSDDRERQLALQETPSRRRRRIPGQQDENRAPSPTPNPRRPLAQPNFAGVGTPPDSQQPSQFPNRRAAGQQARHQQAQPTGRGQQSAPYATGLAATTTTAKPPSSSPASATRARTAGAGGRSKQRWSRAAASAG</sequence>
<protein>
    <submittedName>
        <fullName evidence="3">Uncharacterized protein</fullName>
    </submittedName>
</protein>
<dbReference type="Proteomes" id="UP001362999">
    <property type="component" value="Unassembled WGS sequence"/>
</dbReference>
<evidence type="ECO:0000313" key="4">
    <source>
        <dbReference type="Proteomes" id="UP001362999"/>
    </source>
</evidence>
<evidence type="ECO:0000256" key="1">
    <source>
        <dbReference type="SAM" id="MobiDB-lite"/>
    </source>
</evidence>
<keyword evidence="2" id="KW-0732">Signal</keyword>
<feature type="chain" id="PRO_5043575475" evidence="2">
    <location>
        <begin position="28"/>
        <end position="222"/>
    </location>
</feature>
<dbReference type="EMBL" id="JAWWNJ010000010">
    <property type="protein sequence ID" value="KAK7046503.1"/>
    <property type="molecule type" value="Genomic_DNA"/>
</dbReference>
<evidence type="ECO:0000256" key="2">
    <source>
        <dbReference type="SAM" id="SignalP"/>
    </source>
</evidence>
<comment type="caution">
    <text evidence="3">The sequence shown here is derived from an EMBL/GenBank/DDBJ whole genome shotgun (WGS) entry which is preliminary data.</text>
</comment>
<feature type="compositionally biased region" description="Low complexity" evidence="1">
    <location>
        <begin position="175"/>
        <end position="204"/>
    </location>
</feature>
<organism evidence="3 4">
    <name type="scientific">Favolaschia claudopus</name>
    <dbReference type="NCBI Taxonomy" id="2862362"/>
    <lineage>
        <taxon>Eukaryota</taxon>
        <taxon>Fungi</taxon>
        <taxon>Dikarya</taxon>
        <taxon>Basidiomycota</taxon>
        <taxon>Agaricomycotina</taxon>
        <taxon>Agaricomycetes</taxon>
        <taxon>Agaricomycetidae</taxon>
        <taxon>Agaricales</taxon>
        <taxon>Marasmiineae</taxon>
        <taxon>Mycenaceae</taxon>
        <taxon>Favolaschia</taxon>
    </lineage>
</organism>
<feature type="compositionally biased region" description="Polar residues" evidence="1">
    <location>
        <begin position="142"/>
        <end position="151"/>
    </location>
</feature>
<accession>A0AAW0D622</accession>
<reference evidence="3 4" key="1">
    <citation type="journal article" date="2024" name="J Genomics">
        <title>Draft genome sequencing and assembly of Favolaschia claudopus CIRM-BRFM 2984 isolated from oak limbs.</title>
        <authorList>
            <person name="Navarro D."/>
            <person name="Drula E."/>
            <person name="Chaduli D."/>
            <person name="Cazenave R."/>
            <person name="Ahrendt S."/>
            <person name="Wang J."/>
            <person name="Lipzen A."/>
            <person name="Daum C."/>
            <person name="Barry K."/>
            <person name="Grigoriev I.V."/>
            <person name="Favel A."/>
            <person name="Rosso M.N."/>
            <person name="Martin F."/>
        </authorList>
    </citation>
    <scope>NUCLEOTIDE SEQUENCE [LARGE SCALE GENOMIC DNA]</scope>
    <source>
        <strain evidence="3 4">CIRM-BRFM 2984</strain>
    </source>
</reference>
<dbReference type="AlphaFoldDB" id="A0AAW0D622"/>